<accession>A0A934VPZ4</accession>
<dbReference type="EMBL" id="JAENIL010000006">
    <property type="protein sequence ID" value="MBK1876038.1"/>
    <property type="molecule type" value="Genomic_DNA"/>
</dbReference>
<keyword evidence="1" id="KW-1133">Transmembrane helix</keyword>
<keyword evidence="1" id="KW-0472">Membrane</keyword>
<evidence type="ECO:0000313" key="3">
    <source>
        <dbReference type="Proteomes" id="UP000617628"/>
    </source>
</evidence>
<feature type="transmembrane region" description="Helical" evidence="1">
    <location>
        <begin position="28"/>
        <end position="54"/>
    </location>
</feature>
<dbReference type="Proteomes" id="UP000617628">
    <property type="component" value="Unassembled WGS sequence"/>
</dbReference>
<keyword evidence="3" id="KW-1185">Reference proteome</keyword>
<evidence type="ECO:0000256" key="1">
    <source>
        <dbReference type="SAM" id="Phobius"/>
    </source>
</evidence>
<evidence type="ECO:0000313" key="2">
    <source>
        <dbReference type="EMBL" id="MBK1876038.1"/>
    </source>
</evidence>
<name>A0A934VPZ4_9BACT</name>
<proteinExistence type="predicted"/>
<organism evidence="2 3">
    <name type="scientific">Pelagicoccus mobilis</name>
    <dbReference type="NCBI Taxonomy" id="415221"/>
    <lineage>
        <taxon>Bacteria</taxon>
        <taxon>Pseudomonadati</taxon>
        <taxon>Verrucomicrobiota</taxon>
        <taxon>Opitutia</taxon>
        <taxon>Puniceicoccales</taxon>
        <taxon>Pelagicoccaceae</taxon>
        <taxon>Pelagicoccus</taxon>
    </lineage>
</organism>
<keyword evidence="1" id="KW-0812">Transmembrane</keyword>
<sequence length="57" mass="6185">MNLIDKLVDGLLMRGSGRREVDKLNKRLKVFSGLHVALTSLVLAGVVLVGILVWKAA</sequence>
<dbReference type="RefSeq" id="WP_200354255.1">
    <property type="nucleotide sequence ID" value="NZ_JAENIL010000006.1"/>
</dbReference>
<protein>
    <submittedName>
        <fullName evidence="2">Uncharacterized protein</fullName>
    </submittedName>
</protein>
<gene>
    <name evidence="2" type="ORF">JIN87_04105</name>
</gene>
<dbReference type="AlphaFoldDB" id="A0A934VPZ4"/>
<reference evidence="2" key="1">
    <citation type="submission" date="2021-01" db="EMBL/GenBank/DDBJ databases">
        <title>Modified the classification status of verrucomicrobia.</title>
        <authorList>
            <person name="Feng X."/>
        </authorList>
    </citation>
    <scope>NUCLEOTIDE SEQUENCE</scope>
    <source>
        <strain evidence="2">KCTC 13126</strain>
    </source>
</reference>
<comment type="caution">
    <text evidence="2">The sequence shown here is derived from an EMBL/GenBank/DDBJ whole genome shotgun (WGS) entry which is preliminary data.</text>
</comment>